<dbReference type="RefSeq" id="WP_121203780.1">
    <property type="nucleotide sequence ID" value="NZ_RBZP01000003.1"/>
</dbReference>
<evidence type="ECO:0000313" key="2">
    <source>
        <dbReference type="EMBL" id="RKQ34747.1"/>
    </source>
</evidence>
<dbReference type="Proteomes" id="UP000269301">
    <property type="component" value="Unassembled WGS sequence"/>
</dbReference>
<feature type="chain" id="PRO_5039474686" description="Lipoprotein" evidence="1">
    <location>
        <begin position="21"/>
        <end position="170"/>
    </location>
</feature>
<organism evidence="2 3">
    <name type="scientific">Oceanobacillus halophilus</name>
    <dbReference type="NCBI Taxonomy" id="930130"/>
    <lineage>
        <taxon>Bacteria</taxon>
        <taxon>Bacillati</taxon>
        <taxon>Bacillota</taxon>
        <taxon>Bacilli</taxon>
        <taxon>Bacillales</taxon>
        <taxon>Bacillaceae</taxon>
        <taxon>Oceanobacillus</taxon>
    </lineage>
</organism>
<evidence type="ECO:0008006" key="4">
    <source>
        <dbReference type="Google" id="ProtNLM"/>
    </source>
</evidence>
<dbReference type="EMBL" id="RBZP01000003">
    <property type="protein sequence ID" value="RKQ34747.1"/>
    <property type="molecule type" value="Genomic_DNA"/>
</dbReference>
<comment type="caution">
    <text evidence="2">The sequence shown here is derived from an EMBL/GenBank/DDBJ whole genome shotgun (WGS) entry which is preliminary data.</text>
</comment>
<feature type="signal peptide" evidence="1">
    <location>
        <begin position="1"/>
        <end position="20"/>
    </location>
</feature>
<evidence type="ECO:0000313" key="3">
    <source>
        <dbReference type="Proteomes" id="UP000269301"/>
    </source>
</evidence>
<accession>A0A495A509</accession>
<sequence length="170" mass="19327">MRISLKVTVIIILLSLVACQSSSTEEPILKVNNGNTDLRPLYFGNVNKDKEKLEEVIKESMIGKRFVDLPLITFGEQIEIEADNFKTNEYEIYDYILDEKGNIISDFDVSPWKVITTTNNKIEFTFEKSQEFSAETNATVGGKVIHCILIRSEIDNSSFVFASLILSEFE</sequence>
<dbReference type="OrthoDB" id="2968625at2"/>
<keyword evidence="1" id="KW-0732">Signal</keyword>
<gene>
    <name evidence="2" type="ORF">D8M06_07485</name>
</gene>
<evidence type="ECO:0000256" key="1">
    <source>
        <dbReference type="SAM" id="SignalP"/>
    </source>
</evidence>
<name>A0A495A509_9BACI</name>
<dbReference type="AlphaFoldDB" id="A0A495A509"/>
<protein>
    <recommendedName>
        <fullName evidence="4">Lipoprotein</fullName>
    </recommendedName>
</protein>
<reference evidence="2 3" key="1">
    <citation type="journal article" date="2016" name="Int. J. Syst. Evol. Microbiol.">
        <title>Oceanobacillus halophilus sp. nov., a novel moderately halophilic bacterium from a hypersaline lake.</title>
        <authorList>
            <person name="Amoozegar M.A."/>
            <person name="Bagheri M."/>
            <person name="Makhdoumi A."/>
            <person name="Nikou M.M."/>
            <person name="Fazeli S.A.S."/>
            <person name="Schumann P."/>
            <person name="Sproer C."/>
            <person name="Sanchez-Porro C."/>
            <person name="Ventosa A."/>
        </authorList>
    </citation>
    <scope>NUCLEOTIDE SEQUENCE [LARGE SCALE GENOMIC DNA]</scope>
    <source>
        <strain evidence="2 3">DSM 23996</strain>
    </source>
</reference>
<proteinExistence type="predicted"/>
<keyword evidence="3" id="KW-1185">Reference proteome</keyword>
<dbReference type="PROSITE" id="PS51257">
    <property type="entry name" value="PROKAR_LIPOPROTEIN"/>
    <property type="match status" value="1"/>
</dbReference>